<dbReference type="Proteomes" id="UP000283128">
    <property type="component" value="Unassembled WGS sequence"/>
</dbReference>
<evidence type="ECO:0000256" key="1">
    <source>
        <dbReference type="SAM" id="MobiDB-lite"/>
    </source>
</evidence>
<dbReference type="AlphaFoldDB" id="A0A437PQ14"/>
<organism evidence="2 3">
    <name type="scientific">Streptomyces antnestii</name>
    <dbReference type="NCBI Taxonomy" id="2494256"/>
    <lineage>
        <taxon>Bacteria</taxon>
        <taxon>Bacillati</taxon>
        <taxon>Actinomycetota</taxon>
        <taxon>Actinomycetes</taxon>
        <taxon>Kitasatosporales</taxon>
        <taxon>Streptomycetaceae</taxon>
        <taxon>Streptomyces</taxon>
    </lineage>
</organism>
<proteinExistence type="predicted"/>
<keyword evidence="3" id="KW-1185">Reference proteome</keyword>
<evidence type="ECO:0000313" key="2">
    <source>
        <dbReference type="EMBL" id="RVU24418.1"/>
    </source>
</evidence>
<comment type="caution">
    <text evidence="2">The sequence shown here is derived from an EMBL/GenBank/DDBJ whole genome shotgun (WGS) entry which is preliminary data.</text>
</comment>
<reference evidence="2 3" key="1">
    <citation type="submission" date="2019-01" db="EMBL/GenBank/DDBJ databases">
        <title>Genome sequences of Streptomyces and Rhizobium isolates collected from root and soil.</title>
        <authorList>
            <person name="Chhettri S."/>
            <person name="Sevigny J.L."/>
            <person name="Sen A."/>
            <person name="Ennis N."/>
            <person name="Tisa L."/>
        </authorList>
    </citation>
    <scope>NUCLEOTIDE SEQUENCE [LARGE SCALE GENOMIC DNA]</scope>
    <source>
        <strain evidence="2 3">San01</strain>
    </source>
</reference>
<protein>
    <submittedName>
        <fullName evidence="2">Uncharacterized protein</fullName>
    </submittedName>
</protein>
<evidence type="ECO:0000313" key="3">
    <source>
        <dbReference type="Proteomes" id="UP000283128"/>
    </source>
</evidence>
<dbReference type="RefSeq" id="WP_127828775.1">
    <property type="nucleotide sequence ID" value="NZ_RZYA01000006.1"/>
</dbReference>
<accession>A0A437PQ14</accession>
<dbReference type="OrthoDB" id="4320909at2"/>
<feature type="region of interest" description="Disordered" evidence="1">
    <location>
        <begin position="106"/>
        <end position="125"/>
    </location>
</feature>
<dbReference type="EMBL" id="RZYA01000006">
    <property type="protein sequence ID" value="RVU24418.1"/>
    <property type="molecule type" value="Genomic_DNA"/>
</dbReference>
<gene>
    <name evidence="2" type="ORF">EOT10_15510</name>
</gene>
<sequence length="125" mass="13422">MIYQSHDATTVSWARLLPWSNLDGKPCYLLGDGTANSYLSRVADNVECVQLEMADELLGHAADLLGDGADLLGDGDGKATEPQLRFLVSRLVESLRDVHRIARSRGNRLAAPDGDDEPSGAISEG</sequence>
<name>A0A437PQ14_9ACTN</name>